<comment type="subcellular location">
    <subcellularLocation>
        <location evidence="1">Nucleus</location>
    </subcellularLocation>
</comment>
<sequence>MKAQRPLLPKAEKDIGCTYPIVSDFEKRYTRLASYEYCFDTLRDGPEADAKAILHRLRQPVRPPDGRSVDDRLKTLETFLQRLREVPQNEAADIVKGIRTAETMEQIEFHQLSNLGREEVPENFVKPIRDRVSNPNDVMPSIESGNITGQAHVPHHLDPRSFGDSGSTIADGILYKWSRIPVSDTRKIGIAIDAFFKSSGDLFLVFNKEVIMRYHSNIYFDRPDIQQRVKQAELCCLCAVAAVGLCYVDKLEFDDVYCEALYHTATNHFALLSEVLPLDAIKVCTLLAHYNIEKKRTIALAFVETGLSLCMMHNLNDGYSHELCMTEDALLNLRKTWRTLLFQSSFLSSTLGYISGSGLFFEALPSSEIKLETTPPLQITVSKELTKLCLLNAQIARMDFTLKEQAPGSTTSQMKDLQDWYSQIPEELHVAALHRELGKEERVAIYHINLMYLSDIILLYRRTAARFLRSFGLVTREVLSQDSDSNEFDEFVFNNAREGILAAQQSARMFDLLLLEDVAIWKCWLVLFQAYTACTVNLQSAVQKQIHLSSDTAWEQDLRYARSCLTILEQCGSVDSIAGRMHNHLATLYSNITEFDSGGLDDTSPTLPGSYLLTIPERRGKGVPECIRISKILLTRLCGPFKCSGEDEVQEEYFKSP</sequence>
<keyword evidence="4" id="KW-0539">Nucleus</keyword>
<keyword evidence="3" id="KW-0238">DNA-binding</keyword>
<evidence type="ECO:0000313" key="6">
    <source>
        <dbReference type="Proteomes" id="UP001390339"/>
    </source>
</evidence>
<comment type="caution">
    <text evidence="5">The sequence shown here is derived from an EMBL/GenBank/DDBJ whole genome shotgun (WGS) entry which is preliminary data.</text>
</comment>
<dbReference type="InterPro" id="IPR050987">
    <property type="entry name" value="AtrR-like"/>
</dbReference>
<dbReference type="EMBL" id="JAPCWZ010000001">
    <property type="protein sequence ID" value="KAK8880263.1"/>
    <property type="molecule type" value="Genomic_DNA"/>
</dbReference>
<dbReference type="PANTHER" id="PTHR46910:SF3">
    <property type="entry name" value="HALOTOLERANCE PROTEIN 9-RELATED"/>
    <property type="match status" value="1"/>
</dbReference>
<dbReference type="Proteomes" id="UP001390339">
    <property type="component" value="Unassembled WGS sequence"/>
</dbReference>
<dbReference type="CDD" id="cd12148">
    <property type="entry name" value="fungal_TF_MHR"/>
    <property type="match status" value="1"/>
</dbReference>
<keyword evidence="6" id="KW-1185">Reference proteome</keyword>
<evidence type="ECO:0000256" key="1">
    <source>
        <dbReference type="ARBA" id="ARBA00004123"/>
    </source>
</evidence>
<proteinExistence type="predicted"/>
<evidence type="ECO:0000256" key="4">
    <source>
        <dbReference type="ARBA" id="ARBA00023242"/>
    </source>
</evidence>
<dbReference type="PANTHER" id="PTHR46910">
    <property type="entry name" value="TRANSCRIPTION FACTOR PDR1"/>
    <property type="match status" value="1"/>
</dbReference>
<accession>A0ABR2JP84</accession>
<evidence type="ECO:0000256" key="3">
    <source>
        <dbReference type="ARBA" id="ARBA00023125"/>
    </source>
</evidence>
<evidence type="ECO:0000256" key="2">
    <source>
        <dbReference type="ARBA" id="ARBA00022723"/>
    </source>
</evidence>
<protein>
    <submittedName>
        <fullName evidence="5">Nitrate assimilation regulatory protein nirA</fullName>
    </submittedName>
</protein>
<name>A0ABR2JP84_9PEZI</name>
<gene>
    <name evidence="5" type="ORF">PGQ11_001557</name>
</gene>
<keyword evidence="2" id="KW-0479">Metal-binding</keyword>
<reference evidence="5 6" key="1">
    <citation type="journal article" date="2024" name="IMA Fungus">
        <title>Apiospora arundinis, a panoply of carbohydrate-active enzymes and secondary metabolites.</title>
        <authorList>
            <person name="Sorensen T."/>
            <person name="Petersen C."/>
            <person name="Muurmann A.T."/>
            <person name="Christiansen J.V."/>
            <person name="Brundto M.L."/>
            <person name="Overgaard C.K."/>
            <person name="Boysen A.T."/>
            <person name="Wollenberg R.D."/>
            <person name="Larsen T.O."/>
            <person name="Sorensen J.L."/>
            <person name="Nielsen K.L."/>
            <person name="Sondergaard T.E."/>
        </authorList>
    </citation>
    <scope>NUCLEOTIDE SEQUENCE [LARGE SCALE GENOMIC DNA]</scope>
    <source>
        <strain evidence="5 6">AAU 773</strain>
    </source>
</reference>
<evidence type="ECO:0000313" key="5">
    <source>
        <dbReference type="EMBL" id="KAK8880263.1"/>
    </source>
</evidence>
<organism evidence="5 6">
    <name type="scientific">Apiospora arundinis</name>
    <dbReference type="NCBI Taxonomy" id="335852"/>
    <lineage>
        <taxon>Eukaryota</taxon>
        <taxon>Fungi</taxon>
        <taxon>Dikarya</taxon>
        <taxon>Ascomycota</taxon>
        <taxon>Pezizomycotina</taxon>
        <taxon>Sordariomycetes</taxon>
        <taxon>Xylariomycetidae</taxon>
        <taxon>Amphisphaeriales</taxon>
        <taxon>Apiosporaceae</taxon>
        <taxon>Apiospora</taxon>
    </lineage>
</organism>